<keyword evidence="1" id="KW-0812">Transmembrane</keyword>
<reference evidence="3" key="1">
    <citation type="submission" date="2016-06" db="EMBL/GenBank/DDBJ databases">
        <authorList>
            <person name="Varghese N."/>
            <person name="Submissions Spin"/>
        </authorList>
    </citation>
    <scope>NUCLEOTIDE SEQUENCE [LARGE SCALE GENOMIC DNA]</scope>
    <source>
        <strain evidence="3">DSM 45246</strain>
    </source>
</reference>
<gene>
    <name evidence="2" type="ORF">GA0070214_114112</name>
</gene>
<dbReference type="AlphaFoldDB" id="A0A1C4ZGR1"/>
<evidence type="ECO:0000313" key="2">
    <source>
        <dbReference type="EMBL" id="SCF32039.1"/>
    </source>
</evidence>
<accession>A0A1C4ZGR1</accession>
<sequence>MTISGTIRRVGRGRRWWALLGFGAAVTVAAALNLAIWQLNR</sequence>
<evidence type="ECO:0000256" key="1">
    <source>
        <dbReference type="SAM" id="Phobius"/>
    </source>
</evidence>
<dbReference type="EMBL" id="FMCS01000014">
    <property type="protein sequence ID" value="SCF32039.1"/>
    <property type="molecule type" value="Genomic_DNA"/>
</dbReference>
<keyword evidence="3" id="KW-1185">Reference proteome</keyword>
<protein>
    <submittedName>
        <fullName evidence="2">Uncharacterized protein</fullName>
    </submittedName>
</protein>
<feature type="transmembrane region" description="Helical" evidence="1">
    <location>
        <begin position="16"/>
        <end position="37"/>
    </location>
</feature>
<proteinExistence type="predicted"/>
<evidence type="ECO:0000313" key="3">
    <source>
        <dbReference type="Proteomes" id="UP000199629"/>
    </source>
</evidence>
<keyword evidence="1" id="KW-1133">Transmembrane helix</keyword>
<dbReference type="Proteomes" id="UP000199629">
    <property type="component" value="Unassembled WGS sequence"/>
</dbReference>
<keyword evidence="1" id="KW-0472">Membrane</keyword>
<name>A0A1C4ZGR1_9ACTN</name>
<organism evidence="2 3">
    <name type="scientific">Micromonospora chaiyaphumensis</name>
    <dbReference type="NCBI Taxonomy" id="307119"/>
    <lineage>
        <taxon>Bacteria</taxon>
        <taxon>Bacillati</taxon>
        <taxon>Actinomycetota</taxon>
        <taxon>Actinomycetes</taxon>
        <taxon>Micromonosporales</taxon>
        <taxon>Micromonosporaceae</taxon>
        <taxon>Micromonospora</taxon>
    </lineage>
</organism>
<dbReference type="RefSeq" id="WP_279615680.1">
    <property type="nucleotide sequence ID" value="NZ_FMCS01000014.1"/>
</dbReference>